<evidence type="ECO:0000313" key="2">
    <source>
        <dbReference type="EMBL" id="MEW9266024.1"/>
    </source>
</evidence>
<proteinExistence type="predicted"/>
<sequence length="147" mass="15262">MSSPKTPTGDEGRITLLALAFGLLATVLVLVVTSASAVHLQRKELYALSDAAARDAADALDEDRYYAGGRAGDPLLLTRASVRDSVEAYVAAHAAGVAVGAGTGTPDGRTARVELVRVTTPPFASFVPAQFVRVRLVARSSAVADLR</sequence>
<dbReference type="EMBL" id="JBFNQN010000010">
    <property type="protein sequence ID" value="MEW9266024.1"/>
    <property type="molecule type" value="Genomic_DNA"/>
</dbReference>
<dbReference type="InterPro" id="IPR028087">
    <property type="entry name" value="Tad_N"/>
</dbReference>
<dbReference type="Proteomes" id="UP001555826">
    <property type="component" value="Unassembled WGS sequence"/>
</dbReference>
<keyword evidence="3" id="KW-1185">Reference proteome</keyword>
<dbReference type="Pfam" id="PF13400">
    <property type="entry name" value="Tad"/>
    <property type="match status" value="1"/>
</dbReference>
<comment type="caution">
    <text evidence="2">The sequence shown here is derived from an EMBL/GenBank/DDBJ whole genome shotgun (WGS) entry which is preliminary data.</text>
</comment>
<evidence type="ECO:0000259" key="1">
    <source>
        <dbReference type="Pfam" id="PF13400"/>
    </source>
</evidence>
<reference evidence="2 3" key="1">
    <citation type="submission" date="2024-07" db="EMBL/GenBank/DDBJ databases">
        <authorList>
            <person name="Thanompreechachai J."/>
            <person name="Duangmal K."/>
        </authorList>
    </citation>
    <scope>NUCLEOTIDE SEQUENCE [LARGE SCALE GENOMIC DNA]</scope>
    <source>
        <strain evidence="2 3">KCTC 19886</strain>
    </source>
</reference>
<gene>
    <name evidence="2" type="ORF">AB1207_14820</name>
</gene>
<organism evidence="2 3">
    <name type="scientific">Kineococcus endophyticus</name>
    <dbReference type="NCBI Taxonomy" id="1181883"/>
    <lineage>
        <taxon>Bacteria</taxon>
        <taxon>Bacillati</taxon>
        <taxon>Actinomycetota</taxon>
        <taxon>Actinomycetes</taxon>
        <taxon>Kineosporiales</taxon>
        <taxon>Kineosporiaceae</taxon>
        <taxon>Kineococcus</taxon>
    </lineage>
</organism>
<protein>
    <recommendedName>
        <fullName evidence="1">Putative Flp pilus-assembly TadG-like N-terminal domain-containing protein</fullName>
    </recommendedName>
</protein>
<dbReference type="RefSeq" id="WP_367639157.1">
    <property type="nucleotide sequence ID" value="NZ_JBFNQN010000010.1"/>
</dbReference>
<name>A0ABV3P8Q8_9ACTN</name>
<evidence type="ECO:0000313" key="3">
    <source>
        <dbReference type="Proteomes" id="UP001555826"/>
    </source>
</evidence>
<feature type="domain" description="Putative Flp pilus-assembly TadG-like N-terminal" evidence="1">
    <location>
        <begin position="12"/>
        <end position="59"/>
    </location>
</feature>
<accession>A0ABV3P8Q8</accession>